<keyword evidence="1" id="KW-0378">Hydrolase</keyword>
<dbReference type="RefSeq" id="WP_249294916.1">
    <property type="nucleotide sequence ID" value="NZ_JACRSV010000002.1"/>
</dbReference>
<proteinExistence type="predicted"/>
<dbReference type="GO" id="GO:0016787">
    <property type="term" value="F:hydrolase activity"/>
    <property type="evidence" value="ECO:0007669"/>
    <property type="project" value="UniProtKB-KW"/>
</dbReference>
<organism evidence="1 2">
    <name type="scientific">Fumia xinanensis</name>
    <dbReference type="NCBI Taxonomy" id="2763659"/>
    <lineage>
        <taxon>Bacteria</taxon>
        <taxon>Bacillati</taxon>
        <taxon>Bacillota</taxon>
        <taxon>Clostridia</taxon>
        <taxon>Eubacteriales</taxon>
        <taxon>Oscillospiraceae</taxon>
        <taxon>Fumia</taxon>
    </lineage>
</organism>
<sequence length="328" mass="36233">MKRILCTGDSHTWGEGAAGLAEEFDPPMVAGDLRLTRFCSGGYVNRLRHKINQYTGSYAKEWTAKEISGLPGASLSAPWAEVGEEAVFLLFSGALIRMEFCAQSSPSVVEVSIDGVSSGLMDLQSQVKNDYRLLTFHLEEGEHRLSLRACRGKVFLYRIESYGGSCAVINSGVGSSPSLWYKERFWESHVASVNPDIVLMEAHSINDWLTGISLDNCYRNLMELIEGFRSLGSSVILMTVSPILGEQRLMSMITEYGDYVDMSRRAAMDAKIPLCDANAIMTECIRGLPEGKASSLLFYNGWHVNDRGHALYAELLAQTLLNGGYLDQ</sequence>
<dbReference type="SUPFAM" id="SSF52266">
    <property type="entry name" value="SGNH hydrolase"/>
    <property type="match status" value="1"/>
</dbReference>
<dbReference type="AlphaFoldDB" id="A0A926E686"/>
<reference evidence="1" key="1">
    <citation type="submission" date="2020-08" db="EMBL/GenBank/DDBJ databases">
        <title>Genome public.</title>
        <authorList>
            <person name="Liu C."/>
            <person name="Sun Q."/>
        </authorList>
    </citation>
    <scope>NUCLEOTIDE SEQUENCE</scope>
    <source>
        <strain evidence="1">NSJ-33</strain>
    </source>
</reference>
<evidence type="ECO:0000313" key="1">
    <source>
        <dbReference type="EMBL" id="MBC8559946.1"/>
    </source>
</evidence>
<name>A0A926E686_9FIRM</name>
<dbReference type="CDD" id="cd00229">
    <property type="entry name" value="SGNH_hydrolase"/>
    <property type="match status" value="1"/>
</dbReference>
<dbReference type="Proteomes" id="UP000610760">
    <property type="component" value="Unassembled WGS sequence"/>
</dbReference>
<dbReference type="PANTHER" id="PTHR30383">
    <property type="entry name" value="THIOESTERASE 1/PROTEASE 1/LYSOPHOSPHOLIPASE L1"/>
    <property type="match status" value="1"/>
</dbReference>
<dbReference type="EMBL" id="JACRSV010000002">
    <property type="protein sequence ID" value="MBC8559946.1"/>
    <property type="molecule type" value="Genomic_DNA"/>
</dbReference>
<protein>
    <submittedName>
        <fullName evidence="1">SGNH/GDSL hydrolase family protein</fullName>
    </submittedName>
</protein>
<dbReference type="InterPro" id="IPR036514">
    <property type="entry name" value="SGNH_hydro_sf"/>
</dbReference>
<evidence type="ECO:0000313" key="2">
    <source>
        <dbReference type="Proteomes" id="UP000610760"/>
    </source>
</evidence>
<accession>A0A926E686</accession>
<dbReference type="InterPro" id="IPR051532">
    <property type="entry name" value="Ester_Hydrolysis_Enzymes"/>
</dbReference>
<dbReference type="Gene3D" id="3.40.50.1110">
    <property type="entry name" value="SGNH hydrolase"/>
    <property type="match status" value="1"/>
</dbReference>
<keyword evidence="2" id="KW-1185">Reference proteome</keyword>
<gene>
    <name evidence="1" type="ORF">H8710_07705</name>
</gene>
<comment type="caution">
    <text evidence="1">The sequence shown here is derived from an EMBL/GenBank/DDBJ whole genome shotgun (WGS) entry which is preliminary data.</text>
</comment>